<sequence>MKNLFLLAFGLLLSQTAFCQDIVFKKDIVSVDGKDCLKVNDRDPNNVSFMDLEGNEIFFLKFIHNSKYGPLYTKTTFLNQKLTMTAMSYGFTKKLLLKKLLMDGTLTNCALVPARVENFVLKYDEKVEDK</sequence>
<protein>
    <submittedName>
        <fullName evidence="2">Uncharacterized protein</fullName>
    </submittedName>
</protein>
<accession>A0ABS0I161</accession>
<organism evidence="2 3">
    <name type="scientific">Hymenobacter ruricola</name>
    <dbReference type="NCBI Taxonomy" id="2791023"/>
    <lineage>
        <taxon>Bacteria</taxon>
        <taxon>Pseudomonadati</taxon>
        <taxon>Bacteroidota</taxon>
        <taxon>Cytophagia</taxon>
        <taxon>Cytophagales</taxon>
        <taxon>Hymenobacteraceae</taxon>
        <taxon>Hymenobacter</taxon>
    </lineage>
</organism>
<dbReference type="EMBL" id="JADQDM010000002">
    <property type="protein sequence ID" value="MBF9220674.1"/>
    <property type="molecule type" value="Genomic_DNA"/>
</dbReference>
<feature type="chain" id="PRO_5045833901" evidence="1">
    <location>
        <begin position="20"/>
        <end position="130"/>
    </location>
</feature>
<gene>
    <name evidence="2" type="ORF">I2H31_06110</name>
</gene>
<name>A0ABS0I161_9BACT</name>
<feature type="signal peptide" evidence="1">
    <location>
        <begin position="1"/>
        <end position="19"/>
    </location>
</feature>
<evidence type="ECO:0000313" key="3">
    <source>
        <dbReference type="Proteomes" id="UP000618931"/>
    </source>
</evidence>
<evidence type="ECO:0000313" key="2">
    <source>
        <dbReference type="EMBL" id="MBF9220674.1"/>
    </source>
</evidence>
<evidence type="ECO:0000256" key="1">
    <source>
        <dbReference type="SAM" id="SignalP"/>
    </source>
</evidence>
<reference evidence="2 3" key="1">
    <citation type="submission" date="2020-11" db="EMBL/GenBank/DDBJ databases">
        <authorList>
            <person name="Kim M.K."/>
        </authorList>
    </citation>
    <scope>NUCLEOTIDE SEQUENCE [LARGE SCALE GENOMIC DNA]</scope>
    <source>
        <strain evidence="2 3">BT662</strain>
    </source>
</reference>
<keyword evidence="3" id="KW-1185">Reference proteome</keyword>
<keyword evidence="1" id="KW-0732">Signal</keyword>
<proteinExistence type="predicted"/>
<dbReference type="RefSeq" id="WP_196292113.1">
    <property type="nucleotide sequence ID" value="NZ_JADQDM010000002.1"/>
</dbReference>
<dbReference type="Proteomes" id="UP000618931">
    <property type="component" value="Unassembled WGS sequence"/>
</dbReference>
<comment type="caution">
    <text evidence="2">The sequence shown here is derived from an EMBL/GenBank/DDBJ whole genome shotgun (WGS) entry which is preliminary data.</text>
</comment>